<evidence type="ECO:0000256" key="3">
    <source>
        <dbReference type="ARBA" id="ARBA00023277"/>
    </source>
</evidence>
<sequence length="820" mass="90445">MKKILLAMVILITPYALWAQGWPEKYGGVMLQGFYWDSFVDTKWTNIESQADELSKYFDLIWVPQSGWCNGNKQMGYAPVWWFDHKSAFGTEAELRSMIATYKKKGVGIIEDVVINHRSGNTNWCDFPTETWNGHTMSWTLADICNGDDGGETRNNGYEVSGANDTGDDFNGSRDLDHTSTNVQNNIKIYLDFLLNDLGYTGFRYDMVKGFSPYYVGMYNASSKPKFSVGEYWDGSYDNVTWWINGTNYDNAIQSAAFDFPLKDGINASFGSSTWDISNKGMAGSTKGMNRYSVTFVDNHDTYGNNNRLNNNVLAANAFILALPGTPCIFLPHWQKYKSEIGKMILARKAAGVTNQSEIVQQKPLNGGYVTVVRGDKAEVMVLSGFPQDFDTSGFTMISSGTNYAYYVSSTLDVTDILNNGQPETIPGEVKIHVSSTSGTAPYLYAWDGNGTKHNGAWPGKQLTATSTSADGKTWYDWTSTVTPINIIFNDGNGKQTSNIEGVSGERFYIIDPSNVTEKKFGYFEAPAAAYIHPGCATYMEDTFAYFEAPADWNKVFVWAWNTEGDLYDNWPGVEISQVGTAPNGNKVYRWTHTTSSPTKIIFHDGTGTKTADLRFENGGYYNVKGLLYTVTQPKVTISAAGYATFSFAQPIDFARAEGLTAYIVNDNNGERATLQQVSMVPANTGVVLKGEPGDYVLHPTTETTDDVSGNLLKATSLTGSVTTDGTYYVLANMASHGVGFYKLENGNKVYGNKAYLTYNANQAKLFISFESGETTAIRDVNTSARECQSVYTLSGIKVTGNGKLPKGIYIVNGKKLVIR</sequence>
<dbReference type="InterPro" id="IPR006046">
    <property type="entry name" value="Alpha_amylase"/>
</dbReference>
<dbReference type="EC" id="3.2.1.1" evidence="6"/>
<name>D1PVR6_9BACT</name>
<dbReference type="InterPro" id="IPR017853">
    <property type="entry name" value="GH"/>
</dbReference>
<evidence type="ECO:0000256" key="5">
    <source>
        <dbReference type="RuleBase" id="RU003615"/>
    </source>
</evidence>
<dbReference type="OrthoDB" id="9806009at2"/>
<dbReference type="CDD" id="cd11314">
    <property type="entry name" value="AmyAc_arch_bac_plant_AmyA"/>
    <property type="match status" value="1"/>
</dbReference>
<dbReference type="Pfam" id="PF16738">
    <property type="entry name" value="CBM26"/>
    <property type="match status" value="2"/>
</dbReference>
<keyword evidence="3 6" id="KW-0119">Carbohydrate metabolism</keyword>
<keyword evidence="4 6" id="KW-0326">Glycosidase</keyword>
<dbReference type="GO" id="GO:0004556">
    <property type="term" value="F:alpha-amylase activity"/>
    <property type="evidence" value="ECO:0007669"/>
    <property type="project" value="UniProtKB-UniRule"/>
</dbReference>
<keyword evidence="2 6" id="KW-0378">Hydrolase</keyword>
<dbReference type="InterPro" id="IPR031965">
    <property type="entry name" value="CBM26"/>
</dbReference>
<evidence type="ECO:0000256" key="1">
    <source>
        <dbReference type="ARBA" id="ARBA00008061"/>
    </source>
</evidence>
<dbReference type="GO" id="GO:0005975">
    <property type="term" value="P:carbohydrate metabolic process"/>
    <property type="evidence" value="ECO:0007669"/>
    <property type="project" value="InterPro"/>
</dbReference>
<evidence type="ECO:0000256" key="4">
    <source>
        <dbReference type="ARBA" id="ARBA00023295"/>
    </source>
</evidence>
<dbReference type="GO" id="GO:0043169">
    <property type="term" value="F:cation binding"/>
    <property type="evidence" value="ECO:0007669"/>
    <property type="project" value="InterPro"/>
</dbReference>
<dbReference type="InterPro" id="IPR013783">
    <property type="entry name" value="Ig-like_fold"/>
</dbReference>
<dbReference type="Gene3D" id="2.60.40.10">
    <property type="entry name" value="Immunoglobulins"/>
    <property type="match status" value="2"/>
</dbReference>
<gene>
    <name evidence="8" type="ORF">HMPREF0645_1051</name>
</gene>
<dbReference type="InterPro" id="IPR006047">
    <property type="entry name" value="GH13_cat_dom"/>
</dbReference>
<dbReference type="EMBL" id="ACKS01000043">
    <property type="protein sequence ID" value="EFA44520.1"/>
    <property type="molecule type" value="Genomic_DNA"/>
</dbReference>
<keyword evidence="9" id="KW-1185">Reference proteome</keyword>
<evidence type="ECO:0000256" key="2">
    <source>
        <dbReference type="ARBA" id="ARBA00022801"/>
    </source>
</evidence>
<comment type="catalytic activity">
    <reaction evidence="6">
        <text>Endohydrolysis of (1-&gt;4)-alpha-D-glucosidic linkages in polysaccharides containing three or more (1-&gt;4)-alpha-linked D-glucose units.</text>
        <dbReference type="EC" id="3.2.1.1"/>
    </reaction>
</comment>
<protein>
    <recommendedName>
        <fullName evidence="6">Alpha-amylase</fullName>
        <ecNumber evidence="6">3.2.1.1</ecNumber>
    </recommendedName>
</protein>
<comment type="similarity">
    <text evidence="1 5">Belongs to the glycosyl hydrolase 13 family.</text>
</comment>
<dbReference type="PANTHER" id="PTHR43447">
    <property type="entry name" value="ALPHA-AMYLASE"/>
    <property type="match status" value="1"/>
</dbReference>
<dbReference type="Pfam" id="PF00128">
    <property type="entry name" value="Alpha-amylase"/>
    <property type="match status" value="1"/>
</dbReference>
<proteinExistence type="inferred from homology"/>
<accession>D1PVR6</accession>
<dbReference type="SMART" id="SM00642">
    <property type="entry name" value="Aamy"/>
    <property type="match status" value="1"/>
</dbReference>
<evidence type="ECO:0000256" key="6">
    <source>
        <dbReference type="RuleBase" id="RU361134"/>
    </source>
</evidence>
<dbReference type="eggNOG" id="COG0366">
    <property type="taxonomic scope" value="Bacteria"/>
</dbReference>
<dbReference type="HOGENOM" id="CLU_017998_0_0_10"/>
<reference evidence="8 9" key="1">
    <citation type="submission" date="2009-10" db="EMBL/GenBank/DDBJ databases">
        <authorList>
            <person name="Qin X."/>
            <person name="Bachman B."/>
            <person name="Battles P."/>
            <person name="Bell A."/>
            <person name="Bess C."/>
            <person name="Bickham C."/>
            <person name="Chaboub L."/>
            <person name="Chen D."/>
            <person name="Coyle M."/>
            <person name="Deiros D.R."/>
            <person name="Dinh H."/>
            <person name="Forbes L."/>
            <person name="Fowler G."/>
            <person name="Francisco L."/>
            <person name="Fu Q."/>
            <person name="Gubbala S."/>
            <person name="Hale W."/>
            <person name="Han Y."/>
            <person name="Hemphill L."/>
            <person name="Highlander S.K."/>
            <person name="Hirani K."/>
            <person name="Hogues M."/>
            <person name="Jackson L."/>
            <person name="Jakkamsetti A."/>
            <person name="Javaid M."/>
            <person name="Jiang H."/>
            <person name="Korchina V."/>
            <person name="Kovar C."/>
            <person name="Lara F."/>
            <person name="Lee S."/>
            <person name="Mata R."/>
            <person name="Mathew T."/>
            <person name="Moen C."/>
            <person name="Morales K."/>
            <person name="Munidasa M."/>
            <person name="Nazareth L."/>
            <person name="Ngo R."/>
            <person name="Nguyen L."/>
            <person name="Okwuonu G."/>
            <person name="Ongeri F."/>
            <person name="Patil S."/>
            <person name="Petrosino J."/>
            <person name="Pham C."/>
            <person name="Pham P."/>
            <person name="Pu L.-L."/>
            <person name="Puazo M."/>
            <person name="Raj R."/>
            <person name="Reid J."/>
            <person name="Rouhana J."/>
            <person name="Saada N."/>
            <person name="Shang Y."/>
            <person name="Simmons D."/>
            <person name="Thornton R."/>
            <person name="Warren J."/>
            <person name="Weissenberger G."/>
            <person name="Zhang J."/>
            <person name="Zhang L."/>
            <person name="Zhou C."/>
            <person name="Zhu D."/>
            <person name="Muzny D."/>
            <person name="Worley K."/>
            <person name="Gibbs R."/>
        </authorList>
    </citation>
    <scope>NUCLEOTIDE SEQUENCE [LARGE SCALE GENOMIC DNA]</scope>
    <source>
        <strain evidence="8 9">DSM 17361</strain>
    </source>
</reference>
<dbReference type="PRINTS" id="PR00110">
    <property type="entry name" value="ALPHAAMYLASE"/>
</dbReference>
<organism evidence="8 9">
    <name type="scientific">Hallella bergensis DSM 17361</name>
    <dbReference type="NCBI Taxonomy" id="585502"/>
    <lineage>
        <taxon>Bacteria</taxon>
        <taxon>Pseudomonadati</taxon>
        <taxon>Bacteroidota</taxon>
        <taxon>Bacteroidia</taxon>
        <taxon>Bacteroidales</taxon>
        <taxon>Prevotellaceae</taxon>
        <taxon>Hallella</taxon>
    </lineage>
</organism>
<comment type="caution">
    <text evidence="8">The sequence shown here is derived from an EMBL/GenBank/DDBJ whole genome shotgun (WGS) entry which is preliminary data.</text>
</comment>
<dbReference type="AlphaFoldDB" id="D1PVR6"/>
<dbReference type="Gene3D" id="3.20.20.80">
    <property type="entry name" value="Glycosidases"/>
    <property type="match status" value="1"/>
</dbReference>
<dbReference type="RefSeq" id="WP_007173165.1">
    <property type="nucleotide sequence ID" value="NZ_GG704780.1"/>
</dbReference>
<evidence type="ECO:0000259" key="7">
    <source>
        <dbReference type="SMART" id="SM00642"/>
    </source>
</evidence>
<evidence type="ECO:0000313" key="8">
    <source>
        <dbReference type="EMBL" id="EFA44520.1"/>
    </source>
</evidence>
<evidence type="ECO:0000313" key="9">
    <source>
        <dbReference type="Proteomes" id="UP000003160"/>
    </source>
</evidence>
<dbReference type="Proteomes" id="UP000003160">
    <property type="component" value="Unassembled WGS sequence"/>
</dbReference>
<feature type="domain" description="Glycosyl hydrolase family 13 catalytic" evidence="7">
    <location>
        <begin position="28"/>
        <end position="348"/>
    </location>
</feature>
<dbReference type="SUPFAM" id="SSF51445">
    <property type="entry name" value="(Trans)glycosidases"/>
    <property type="match status" value="1"/>
</dbReference>